<name>A0A562ZUJ8_9BURK</name>
<reference evidence="3 4" key="1">
    <citation type="submission" date="2019-07" db="EMBL/GenBank/DDBJ databases">
        <title>Caenimonas sedimenti sp. nov., isolated from activated sludge.</title>
        <authorList>
            <person name="Xu J."/>
        </authorList>
    </citation>
    <scope>NUCLEOTIDE SEQUENCE [LARGE SCALE GENOMIC DNA]</scope>
    <source>
        <strain evidence="3 4">HX-9-20</strain>
    </source>
</reference>
<sequence length="150" mass="16583">MENLPRRGTPLKPIVLDASATAPWFLPDEQTPVGDQLYADVRSGGGIFWAPALWLWETANILLVAVRRGRFDADSADRALALLARCPIQLDAMPDAHRRAQTMRLAHVHTLSYYDAAYLELALRLNSQLASADRRLCEAAKSCGIPCLDL</sequence>
<evidence type="ECO:0000256" key="1">
    <source>
        <dbReference type="ARBA" id="ARBA00022842"/>
    </source>
</evidence>
<dbReference type="CDD" id="cd09873">
    <property type="entry name" value="PIN_Pae0151-like"/>
    <property type="match status" value="1"/>
</dbReference>
<dbReference type="Pfam" id="PF01850">
    <property type="entry name" value="PIN"/>
    <property type="match status" value="1"/>
</dbReference>
<dbReference type="InterPro" id="IPR002716">
    <property type="entry name" value="PIN_dom"/>
</dbReference>
<evidence type="ECO:0000313" key="4">
    <source>
        <dbReference type="Proteomes" id="UP000318199"/>
    </source>
</evidence>
<accession>A0A562ZUJ8</accession>
<dbReference type="Proteomes" id="UP000318199">
    <property type="component" value="Unassembled WGS sequence"/>
</dbReference>
<dbReference type="AlphaFoldDB" id="A0A562ZUJ8"/>
<dbReference type="PANTHER" id="PTHR35901">
    <property type="entry name" value="RIBONUCLEASE VAPC3"/>
    <property type="match status" value="1"/>
</dbReference>
<dbReference type="PANTHER" id="PTHR35901:SF1">
    <property type="entry name" value="EXONUCLEASE VAPC9"/>
    <property type="match status" value="1"/>
</dbReference>
<gene>
    <name evidence="3" type="ORF">FN976_07460</name>
</gene>
<dbReference type="EMBL" id="VOBQ01000005">
    <property type="protein sequence ID" value="TWO71824.1"/>
    <property type="molecule type" value="Genomic_DNA"/>
</dbReference>
<keyword evidence="1" id="KW-0460">Magnesium</keyword>
<dbReference type="InterPro" id="IPR044153">
    <property type="entry name" value="PIN_Pae0151-like"/>
</dbReference>
<feature type="domain" description="PIN" evidence="2">
    <location>
        <begin position="14"/>
        <end position="141"/>
    </location>
</feature>
<evidence type="ECO:0000259" key="2">
    <source>
        <dbReference type="Pfam" id="PF01850"/>
    </source>
</evidence>
<evidence type="ECO:0000313" key="3">
    <source>
        <dbReference type="EMBL" id="TWO71824.1"/>
    </source>
</evidence>
<keyword evidence="4" id="KW-1185">Reference proteome</keyword>
<dbReference type="OrthoDB" id="328160at2"/>
<proteinExistence type="predicted"/>
<protein>
    <submittedName>
        <fullName evidence="3">Type II toxin-antitoxin system VapC family toxin</fullName>
    </submittedName>
</protein>
<dbReference type="SUPFAM" id="SSF88723">
    <property type="entry name" value="PIN domain-like"/>
    <property type="match status" value="1"/>
</dbReference>
<organism evidence="3 4">
    <name type="scientific">Caenimonas sedimenti</name>
    <dbReference type="NCBI Taxonomy" id="2596921"/>
    <lineage>
        <taxon>Bacteria</taxon>
        <taxon>Pseudomonadati</taxon>
        <taxon>Pseudomonadota</taxon>
        <taxon>Betaproteobacteria</taxon>
        <taxon>Burkholderiales</taxon>
        <taxon>Comamonadaceae</taxon>
        <taxon>Caenimonas</taxon>
    </lineage>
</organism>
<dbReference type="InterPro" id="IPR029060">
    <property type="entry name" value="PIN-like_dom_sf"/>
</dbReference>
<dbReference type="Gene3D" id="3.40.50.1010">
    <property type="entry name" value="5'-nuclease"/>
    <property type="match status" value="1"/>
</dbReference>
<dbReference type="InterPro" id="IPR051619">
    <property type="entry name" value="TypeII_TA_RNase_PINc/VapC"/>
</dbReference>
<comment type="caution">
    <text evidence="3">The sequence shown here is derived from an EMBL/GenBank/DDBJ whole genome shotgun (WGS) entry which is preliminary data.</text>
</comment>